<feature type="compositionally biased region" description="Polar residues" evidence="1">
    <location>
        <begin position="8"/>
        <end position="17"/>
    </location>
</feature>
<keyword evidence="3" id="KW-1185">Reference proteome</keyword>
<dbReference type="Proteomes" id="UP000230750">
    <property type="component" value="Unassembled WGS sequence"/>
</dbReference>
<feature type="region of interest" description="Disordered" evidence="1">
    <location>
        <begin position="1"/>
        <end position="198"/>
    </location>
</feature>
<feature type="compositionally biased region" description="Basic residues" evidence="1">
    <location>
        <begin position="399"/>
        <end position="410"/>
    </location>
</feature>
<reference evidence="2 3" key="1">
    <citation type="journal article" date="2017" name="PLoS Biol.">
        <title>The sea cucumber genome provides insights into morphological evolution and visceral regeneration.</title>
        <authorList>
            <person name="Zhang X."/>
            <person name="Sun L."/>
            <person name="Yuan J."/>
            <person name="Sun Y."/>
            <person name="Gao Y."/>
            <person name="Zhang L."/>
            <person name="Li S."/>
            <person name="Dai H."/>
            <person name="Hamel J.F."/>
            <person name="Liu C."/>
            <person name="Yu Y."/>
            <person name="Liu S."/>
            <person name="Lin W."/>
            <person name="Guo K."/>
            <person name="Jin S."/>
            <person name="Xu P."/>
            <person name="Storey K.B."/>
            <person name="Huan P."/>
            <person name="Zhang T."/>
            <person name="Zhou Y."/>
            <person name="Zhang J."/>
            <person name="Lin C."/>
            <person name="Li X."/>
            <person name="Xing L."/>
            <person name="Huo D."/>
            <person name="Sun M."/>
            <person name="Wang L."/>
            <person name="Mercier A."/>
            <person name="Li F."/>
            <person name="Yang H."/>
            <person name="Xiang J."/>
        </authorList>
    </citation>
    <scope>NUCLEOTIDE SEQUENCE [LARGE SCALE GENOMIC DNA]</scope>
    <source>
        <strain evidence="2">Shaxun</strain>
        <tissue evidence="2">Muscle</tissue>
    </source>
</reference>
<feature type="compositionally biased region" description="Basic residues" evidence="1">
    <location>
        <begin position="310"/>
        <end position="321"/>
    </location>
</feature>
<name>A0A2G8LLU1_STIJA</name>
<proteinExistence type="predicted"/>
<protein>
    <submittedName>
        <fullName evidence="2">Uncharacterized protein</fullName>
    </submittedName>
</protein>
<organism evidence="2 3">
    <name type="scientific">Stichopus japonicus</name>
    <name type="common">Sea cucumber</name>
    <dbReference type="NCBI Taxonomy" id="307972"/>
    <lineage>
        <taxon>Eukaryota</taxon>
        <taxon>Metazoa</taxon>
        <taxon>Echinodermata</taxon>
        <taxon>Eleutherozoa</taxon>
        <taxon>Echinozoa</taxon>
        <taxon>Holothuroidea</taxon>
        <taxon>Aspidochirotacea</taxon>
        <taxon>Aspidochirotida</taxon>
        <taxon>Stichopodidae</taxon>
        <taxon>Apostichopus</taxon>
    </lineage>
</organism>
<feature type="region of interest" description="Disordered" evidence="1">
    <location>
        <begin position="236"/>
        <end position="410"/>
    </location>
</feature>
<dbReference type="AlphaFoldDB" id="A0A2G8LLU1"/>
<evidence type="ECO:0000256" key="1">
    <source>
        <dbReference type="SAM" id="MobiDB-lite"/>
    </source>
</evidence>
<comment type="caution">
    <text evidence="2">The sequence shown here is derived from an EMBL/GenBank/DDBJ whole genome shotgun (WGS) entry which is preliminary data.</text>
</comment>
<accession>A0A2G8LLU1</accession>
<evidence type="ECO:0000313" key="3">
    <source>
        <dbReference type="Proteomes" id="UP000230750"/>
    </source>
</evidence>
<sequence length="410" mass="45589">MAAEVASQPASYSSVVCNNKEDTTNMPLDISPDDSKENVQPPAEQNDVLDASADKDDEGGKGKQSNQQKHFIPAPPPKYNVWKQRMEVPSQEPQPGEDSPLPKANAGRDANGPRSKANSNVHKQRPAGSGTPKGPKTPQTRNRVESRRRQNRREGDHARKTDAGPHGKSEASEPLREQKNETSNARKIEAAPPPKVNVWMKPVAHNEHNEVTFGESQPQPVVVEKPVIPEVVAAVESVPDSVKNVDDPQSWPTLEEVKSNDPESPKQKHSLKEQPDDHVTLEEDAVAMEEPAVESTSPVSKPERSQKTSANKKKAEKKPKWKPLPIDLESSRSRSNRGRNRDQRNHGRALSEQDTPAKDRRGGGSAAGEEHEEKSQPRVGREEFSHTAGWFSGSWARSRERKRPRSWRIW</sequence>
<feature type="compositionally biased region" description="Basic and acidic residues" evidence="1">
    <location>
        <begin position="339"/>
        <end position="385"/>
    </location>
</feature>
<feature type="compositionally biased region" description="Basic and acidic residues" evidence="1">
    <location>
        <begin position="142"/>
        <end position="189"/>
    </location>
</feature>
<evidence type="ECO:0000313" key="2">
    <source>
        <dbReference type="EMBL" id="PIK61227.1"/>
    </source>
</evidence>
<feature type="compositionally biased region" description="Basic and acidic residues" evidence="1">
    <location>
        <begin position="255"/>
        <end position="281"/>
    </location>
</feature>
<dbReference type="EMBL" id="MRZV01000038">
    <property type="protein sequence ID" value="PIK61227.1"/>
    <property type="molecule type" value="Genomic_DNA"/>
</dbReference>
<feature type="compositionally biased region" description="Basic and acidic residues" evidence="1">
    <location>
        <begin position="52"/>
        <end position="61"/>
    </location>
</feature>
<gene>
    <name evidence="2" type="ORF">BSL78_01870</name>
</gene>